<dbReference type="InterPro" id="IPR051606">
    <property type="entry name" value="Polyketide_Oxido-like"/>
</dbReference>
<gene>
    <name evidence="2" type="ORF">Rhe02_64780</name>
</gene>
<dbReference type="GO" id="GO:0042602">
    <property type="term" value="F:riboflavin reductase (NADPH) activity"/>
    <property type="evidence" value="ECO:0007669"/>
    <property type="project" value="TreeGrafter"/>
</dbReference>
<name>A0A8J3VJU2_9ACTN</name>
<proteinExistence type="predicted"/>
<comment type="caution">
    <text evidence="2">The sequence shown here is derived from an EMBL/GenBank/DDBJ whole genome shotgun (WGS) entry which is preliminary data.</text>
</comment>
<evidence type="ECO:0000259" key="1">
    <source>
        <dbReference type="Pfam" id="PF13460"/>
    </source>
</evidence>
<evidence type="ECO:0000313" key="3">
    <source>
        <dbReference type="Proteomes" id="UP000612899"/>
    </source>
</evidence>
<keyword evidence="3" id="KW-1185">Reference proteome</keyword>
<reference evidence="2" key="1">
    <citation type="submission" date="2021-01" db="EMBL/GenBank/DDBJ databases">
        <title>Whole genome shotgun sequence of Rhizocola hellebori NBRC 109834.</title>
        <authorList>
            <person name="Komaki H."/>
            <person name="Tamura T."/>
        </authorList>
    </citation>
    <scope>NUCLEOTIDE SEQUENCE</scope>
    <source>
        <strain evidence="2">NBRC 109834</strain>
    </source>
</reference>
<feature type="domain" description="NAD(P)-binding" evidence="1">
    <location>
        <begin position="7"/>
        <end position="202"/>
    </location>
</feature>
<dbReference type="EMBL" id="BONY01000049">
    <property type="protein sequence ID" value="GIH08411.1"/>
    <property type="molecule type" value="Genomic_DNA"/>
</dbReference>
<dbReference type="GO" id="GO:0004074">
    <property type="term" value="F:biliverdin reductase [NAD(P)H] activity"/>
    <property type="evidence" value="ECO:0007669"/>
    <property type="project" value="TreeGrafter"/>
</dbReference>
<dbReference type="PANTHER" id="PTHR43355">
    <property type="entry name" value="FLAVIN REDUCTASE (NADPH)"/>
    <property type="match status" value="1"/>
</dbReference>
<dbReference type="AlphaFoldDB" id="A0A8J3VJU2"/>
<dbReference type="Pfam" id="PF13460">
    <property type="entry name" value="NAD_binding_10"/>
    <property type="match status" value="1"/>
</dbReference>
<dbReference type="PANTHER" id="PTHR43355:SF2">
    <property type="entry name" value="FLAVIN REDUCTASE (NADPH)"/>
    <property type="match status" value="1"/>
</dbReference>
<dbReference type="InterPro" id="IPR036291">
    <property type="entry name" value="NAD(P)-bd_dom_sf"/>
</dbReference>
<evidence type="ECO:0000313" key="2">
    <source>
        <dbReference type="EMBL" id="GIH08411.1"/>
    </source>
</evidence>
<dbReference type="Gene3D" id="3.40.50.720">
    <property type="entry name" value="NAD(P)-binding Rossmann-like Domain"/>
    <property type="match status" value="1"/>
</dbReference>
<protein>
    <submittedName>
        <fullName evidence="2">NADH-flavin reductase</fullName>
    </submittedName>
</protein>
<dbReference type="Proteomes" id="UP000612899">
    <property type="component" value="Unassembled WGS sequence"/>
</dbReference>
<dbReference type="RefSeq" id="WP_203912168.1">
    <property type="nucleotide sequence ID" value="NZ_BONY01000049.1"/>
</dbReference>
<sequence length="213" mass="22492">MKITIFGATGRIACLAAEQALAAGDQVTAVVRDPARLNLRRHPSLEVVTVARLTDPAPLVPALRGSDAALSGVGPRSRKDVTVASTATRGILAALQQSGVSRFAAVSAVPVGPVPEGESAVNRYLLLPMVSYLLRGIYADLAVMEQEIQSSPLEWTIVRPPRLFDRPLTGNYKMTIGGNVPRGKSLSRAEVAHAMLAVLRDPKTIRQAVGVAG</sequence>
<dbReference type="SUPFAM" id="SSF51735">
    <property type="entry name" value="NAD(P)-binding Rossmann-fold domains"/>
    <property type="match status" value="1"/>
</dbReference>
<organism evidence="2 3">
    <name type="scientific">Rhizocola hellebori</name>
    <dbReference type="NCBI Taxonomy" id="1392758"/>
    <lineage>
        <taxon>Bacteria</taxon>
        <taxon>Bacillati</taxon>
        <taxon>Actinomycetota</taxon>
        <taxon>Actinomycetes</taxon>
        <taxon>Micromonosporales</taxon>
        <taxon>Micromonosporaceae</taxon>
        <taxon>Rhizocola</taxon>
    </lineage>
</organism>
<dbReference type="InterPro" id="IPR016040">
    <property type="entry name" value="NAD(P)-bd_dom"/>
</dbReference>
<accession>A0A8J3VJU2</accession>